<keyword evidence="7" id="KW-1185">Reference proteome</keyword>
<dbReference type="Proteomes" id="UP000277766">
    <property type="component" value="Unassembled WGS sequence"/>
</dbReference>
<dbReference type="Pfam" id="PF04357">
    <property type="entry name" value="TamB"/>
    <property type="match status" value="1"/>
</dbReference>
<dbReference type="EMBL" id="RXPE01000005">
    <property type="protein sequence ID" value="RTR28965.1"/>
    <property type="molecule type" value="Genomic_DNA"/>
</dbReference>
<sequence>MTRPEAVPQAPVRRARSRRRTAALSAAALALLLAFMAAYAPALLGRWILTRVTEDVTAERIDGPLWNPVLQGTRVELPGITARAERLGVRLAGFDFGQKILYVSVDLKNAEVAVELAELLGQGEDAITTEEGWKVQLRQLTVSDTSLTVNGEGANVPDGTFKLTQEDGVVTATGQTENGALNAQLRLQETPQGTEYVTTFKGDARILRYYWEGVEEGTVSGVYVLGQGPVRGDIKLTDGRVQVPDAEWAEVTEITGSAIHRGDLIQVGLRGVGYGEPVTGRVNVNLAREEWKAELLASPQLAELGEALGTPGEGQLSGRAWARNTGPGWGGVTVGAEATSQGGSLAGLPFSGLGMDYRYLLAEGQDEPQINRWTLDADTTLLGEQRLSGVWNFGGAGRVDWQGELLDAPLDLNATIARELLDGEPADIATITGNGLGGPVDGRLALSGALVDLRLRPALSALSGDLAVTGRTGDLRVTGRGLNLAGFALDGQAQFSEAGTVARLTQPTGGSLRLDLDGDWRGQWQAQGLQGSGVTLSGQGGLDVNNTLLGGVLSVRSGLLEDPLSGPLRVNWGEEQGRWTASGQQLEWRGERLYASLNNLRVSNGVRLDGQLNASLGLDDLRGTLRGTGDGFQVTATGEGNRARWRGTLGDAGRPITLSGVTELSGDFATTLALDGAAVAADVQLEGSGVTFDLRTGGERAQGRIEGEQWDAQGRVNLGALRPVLRGVLGQDSPLADLSGTLNLNLAGLGGTARIEAQAAGAALAGTLRRAGGTVTTQGLRLSGGAGSDLAGFSAVASGTLYPAVDVRGSVTLGQLGGVTGLNGQTLQARIFGDYDNLNAALSGRTGPLTLSGAELPAQTLALTGRLTPQPELSGRWGDLNLSYSGASGVLSAEGRQTLQFQGQAASVRGRVRWGAGWQGEADLVGTAEGGYAVTARGPWSRLRVTASHPDGLRAAGTVNAAQQSYDLTVSGRAEGFGVQGRVSGQELQPQGQLTLTDDQGGRAFLTLNGLDDLSLRAQSLRIGGQTVSGDLRSEYGLADGLLTTTLNGQTLTLRANRGQVNVSGTVADHRVQASGVLRLPGSAGGSFSLSGLQVGVRGPYLTAQASGSVEALRGQITLRAQQFGSGDAALILPEQTLPLNASLTPLRATVGGLTYADGRWSGDAALSYLVRTRGGGIQTARGGQVRLVGSGRTLSAVPTGALSGRVALLPEIGGTLSAETALLSPLLPEQLRGLQGGRLTADLGRNGAHLRSEGVRLNGAALGLKARVDWAGGFAPDALRVGGVLTHARSRLPFTLAGGDLRVTGGVLGAQTLQAFGIGDAQVPEDALLRGDLFLPDALGDQPGDSLQATGLLTSGRSRAPFQLRGRRLQLSDALVDVRDIRPFTQADLPDSGTFRGDLTVPDIFNFDAGAVQARGVLATDHSRAPLTLRGGTLQLQGAVVDVRDIRPFVDFDLPDTGTFQGNLTVRRLAEFDLANVQARGTLLTGETRLPLQLAGRALTVTGGTLNLADLAPFIDLPASGVLRGDLFLPDITAPRVETARADLLADLTATELVDTAARGRVQVRGRQLWADLTGQAQGTPFALRGDLYPRADATLQAEGLTARLSGSAEGTLNLRASGEYQGRAVTLQGTLDGLLAQDRSARAQLSGNVSGAQLDLTLAEAGSSLNDWRVGGSVLVPDASTLDPGLTGSLSGSVGGTLGQADLRVQGTVNGFALSVPATFEGGELRVQQAQASSPELGTATLSGLAFPRLSLSGAAQLQGQLAGRYDLSVSGDYAAPTAKLSGQLAGEPGSFHSSGLNLGGTAVSATLQDGRWQAQLRGPAVSGTVRGVLGGQVAGQESPLGLQSADLNLKARYRRDEDNLTLTGPLAWSAQGWRGNLDVRGIFGGENLQASAVGAGVLSVTARLGDAALTGELGRLAPLRPEGWVQLQDWDIAALWGRPDQLRLTGRADLAGADWSSVQARLSGQLDDVTGELSGVLSGEWTAGGGRLHLNGPRVYADASLVDSRYRLDLRFEEEEQVGLARLLPAEWGMEALKASGQLNVRGGPDGLDSLDASGLEVNGVQRDAGPFTLYGRASYRPQENTLQAALAGGYGGGLFRIGGSLPQGLNVQVANVSLDALGSEELALGRLNGEATLTGPLDRADLSGEFWTAGGNVNARVSLLGRLDDPRIQGNVNLSGETKGLVYFSAQDFDLAARTFSSEVRGQVRQGGTVADLDLQGRWPALGGTATVTAPGLQEAVTLRGQGGQFVLDAGAAGGGTLNLTASRGWLPTLSAQADLNPLALTAGASGEARLHLTAGGDLNALNVQGTLSAPEATLGGVTVRDLSGTFGGSLAGGLEGLSGELTQTGQAVGTLANGVLTLGNLTATAAGSTLSLSGPVNVTDLSADLKAQASGALSGGLNLNYTAGQLSASGALEGLGYRVGVDVQGSEAQGWSGSVTARDVQGSAEILSTPATLNLSGAWDQPRLSGTLGLFGGSAALNASPDGAVLTLSDGVTAQGSGEIRVAPDPAGVWRWSGQARVSRPRIRISVTPRGELADPIVGVLAAWGSWQATGSVSPQSGRLNISDGEQRGEVQWRGQTVAADLPGLDLGGLNWRGLSGRLTAQGTVDLASGEGQLPFSVTGLRSPWRVDALNLPLAGDMAGTVSLREGRPNVQAELDLGGDGTASGQATLNVQQQESGLWFGNLAAGLSNQGRRLSANLRSDAAGLTGQVRADGYPLHLLDQTLALSGSAELRGQTFSTDLLVTGVAGEASLSGSGSLGAALPTLVGLTALQDTGESYDLQGTLSRVDMAALDLVPDLTGTLSGELDITEGAGQFVLRSADLNLADEALPSRFEGVRIGEDWRIRGYLGDTNIFAGVSEGVLSGNAELQGLPLGAVANALAGQTLADGRVTGVARFEAPLTDPLSGNATVVAERIRLTTLPDAETGAESETLTGSGTLDFADRELRNINVQLAGAGTWDIRGQYTRQNVNVQANFTETTFTPLLALVPGLAEQNPRLKGSLNVAVVGDYGQPQGTLDARNLRGALGDISLDLPQLTGRLNESGDWTLGGALRTGGALDSAGTLRGSGQWRGWQLAGSTLGYSGQLAPRNFGTLPNVQATLAQDSADPDRWVLDARSDTQNAATGRGTLEVSGQLIPSWDLSVRATNYDLAVRTLYLRESALNAALTLREDVGGDDIRVSGSANFARAILGRLNATDDLSTLVPDPENPLAGDAEGDQSDFVSPLPEQYTTFPNLEPEGEEETAEARPALPLLERLVLEDIPVRFPGGIQLEDSLAQASLEGGLVVSGTAAQPQIQGGLSVQRGTLLLRDTEFNVRSSEIEFGGTSPYPNFTLLADARARPITGGVAVPLTLDVQGRFLEDGAGGATLDLQTTLRCTEASAACTDAQSGLPYTESQLYALVLTGVPNVENLPDDLGTLGASALNTALNVFVLGELSRTLADALGVDVLRFTPALVGDGGSTITIGSQLTENLYLEYQVDLRGDGLLDATYTTPDGRFTFKVSTPFDFGGSNSFQPSLSAAYNFDNRTSVSLNLENTAESTRFGIGVQYRLRRDFWNNWFTRDP</sequence>
<keyword evidence="3" id="KW-1133">Transmembrane helix</keyword>
<evidence type="ECO:0000313" key="6">
    <source>
        <dbReference type="EMBL" id="RTR28965.1"/>
    </source>
</evidence>
<name>A0A431W0L7_9DEIO</name>
<comment type="caution">
    <text evidence="6">The sequence shown here is derived from an EMBL/GenBank/DDBJ whole genome shotgun (WGS) entry which is preliminary data.</text>
</comment>
<evidence type="ECO:0000256" key="3">
    <source>
        <dbReference type="ARBA" id="ARBA00022989"/>
    </source>
</evidence>
<keyword evidence="4" id="KW-0472">Membrane</keyword>
<organism evidence="6 7">
    <name type="scientific">Deinococcus radiophilus</name>
    <dbReference type="NCBI Taxonomy" id="32062"/>
    <lineage>
        <taxon>Bacteria</taxon>
        <taxon>Thermotogati</taxon>
        <taxon>Deinococcota</taxon>
        <taxon>Deinococci</taxon>
        <taxon>Deinococcales</taxon>
        <taxon>Deinococcaceae</taxon>
        <taxon>Deinococcus</taxon>
    </lineage>
</organism>
<evidence type="ECO:0000259" key="5">
    <source>
        <dbReference type="Pfam" id="PF04357"/>
    </source>
</evidence>
<evidence type="ECO:0000256" key="1">
    <source>
        <dbReference type="ARBA" id="ARBA00004167"/>
    </source>
</evidence>
<keyword evidence="2" id="KW-0812">Transmembrane</keyword>
<evidence type="ECO:0000256" key="2">
    <source>
        <dbReference type="ARBA" id="ARBA00022692"/>
    </source>
</evidence>
<dbReference type="OrthoDB" id="50957at2"/>
<accession>A0A431W0L7</accession>
<dbReference type="GO" id="GO:0005886">
    <property type="term" value="C:plasma membrane"/>
    <property type="evidence" value="ECO:0007669"/>
    <property type="project" value="InterPro"/>
</dbReference>
<dbReference type="GO" id="GO:0009306">
    <property type="term" value="P:protein secretion"/>
    <property type="evidence" value="ECO:0007669"/>
    <property type="project" value="InterPro"/>
</dbReference>
<reference evidence="6 7" key="1">
    <citation type="submission" date="2018-12" db="EMBL/GenBank/DDBJ databases">
        <title>Deinococcus radiophilus ATCC 27603 genome sequencing and assembly.</title>
        <authorList>
            <person name="Maclea K.S."/>
            <person name="Maynard C.R."/>
        </authorList>
    </citation>
    <scope>NUCLEOTIDE SEQUENCE [LARGE SCALE GENOMIC DNA]</scope>
    <source>
        <strain evidence="6 7">ATCC 27603</strain>
    </source>
</reference>
<dbReference type="RefSeq" id="WP_126351420.1">
    <property type="nucleotide sequence ID" value="NZ_CP086380.1"/>
</dbReference>
<gene>
    <name evidence="6" type="ORF">EJ104_03725</name>
</gene>
<feature type="domain" description="Translocation and assembly module TamB C-terminal" evidence="5">
    <location>
        <begin position="3122"/>
        <end position="3552"/>
    </location>
</feature>
<evidence type="ECO:0000256" key="4">
    <source>
        <dbReference type="ARBA" id="ARBA00023136"/>
    </source>
</evidence>
<evidence type="ECO:0000313" key="7">
    <source>
        <dbReference type="Proteomes" id="UP000277766"/>
    </source>
</evidence>
<protein>
    <recommendedName>
        <fullName evidence="5">Translocation and assembly module TamB C-terminal domain-containing protein</fullName>
    </recommendedName>
</protein>
<dbReference type="InterPro" id="IPR007452">
    <property type="entry name" value="TamB_C"/>
</dbReference>
<proteinExistence type="predicted"/>
<comment type="subcellular location">
    <subcellularLocation>
        <location evidence="1">Membrane</location>
        <topology evidence="1">Single-pass membrane protein</topology>
    </subcellularLocation>
</comment>